<evidence type="ECO:0000313" key="2">
    <source>
        <dbReference type="EMBL" id="KAK0514982.1"/>
    </source>
</evidence>
<protein>
    <submittedName>
        <fullName evidence="2">Uncharacterized protein</fullName>
    </submittedName>
</protein>
<dbReference type="AlphaFoldDB" id="A0AA39R4Z9"/>
<gene>
    <name evidence="2" type="ORF">JMJ35_002361</name>
</gene>
<dbReference type="EMBL" id="JAFEKC020000004">
    <property type="protein sequence ID" value="KAK0514982.1"/>
    <property type="molecule type" value="Genomic_DNA"/>
</dbReference>
<keyword evidence="3" id="KW-1185">Reference proteome</keyword>
<evidence type="ECO:0000256" key="1">
    <source>
        <dbReference type="SAM" id="Phobius"/>
    </source>
</evidence>
<keyword evidence="1" id="KW-0472">Membrane</keyword>
<proteinExistence type="predicted"/>
<feature type="transmembrane region" description="Helical" evidence="1">
    <location>
        <begin position="262"/>
        <end position="284"/>
    </location>
</feature>
<evidence type="ECO:0000313" key="3">
    <source>
        <dbReference type="Proteomes" id="UP001166286"/>
    </source>
</evidence>
<accession>A0AA39R4Z9</accession>
<keyword evidence="1" id="KW-1133">Transmembrane helix</keyword>
<dbReference type="Proteomes" id="UP001166286">
    <property type="component" value="Unassembled WGS sequence"/>
</dbReference>
<organism evidence="2 3">
    <name type="scientific">Cladonia borealis</name>
    <dbReference type="NCBI Taxonomy" id="184061"/>
    <lineage>
        <taxon>Eukaryota</taxon>
        <taxon>Fungi</taxon>
        <taxon>Dikarya</taxon>
        <taxon>Ascomycota</taxon>
        <taxon>Pezizomycotina</taxon>
        <taxon>Lecanoromycetes</taxon>
        <taxon>OSLEUM clade</taxon>
        <taxon>Lecanoromycetidae</taxon>
        <taxon>Lecanorales</taxon>
        <taxon>Lecanorineae</taxon>
        <taxon>Cladoniaceae</taxon>
        <taxon>Cladonia</taxon>
    </lineage>
</organism>
<name>A0AA39R4Z9_9LECA</name>
<sequence length="429" mass="49746">MSGTPRDHLPARLEEDGLARSRVEKAMEWELRDWSVEEVNLLLHRLRPLGSEKGSNAPCGPRYNQRSSFSTNLMLGTASLASRLFAISLIFPIQLGTAFYLAFKRRWKAILVEVPQPSFAIWRTLATIPDPLVKTPRALIQSSIDENKALCVNRQGSFRLMSSGYTVMSHAWQETMAWQSPTEWGSVSLELRKKGFSLGHLERCIDQCETEWLWLDQIAMPEVFRDMDAAQRSQTERLRIDIINNLHTIYTRADKVMILDSALMRLNTLSLIDAAVVLSLGYWMTRLWPMTECWLASKVLVKTEDQSFDLDVIIDYLARTVNNDQHRYFPLLARLTPLRPTPPWSERLIVFGDPKNPESQIFNDICRASWTRHTNVEIDIAKVLFPLLNLKWEYEWTLDDGLHHIEGKYPHELHLLRQYTEYMKLGRFS</sequence>
<feature type="transmembrane region" description="Helical" evidence="1">
    <location>
        <begin position="84"/>
        <end position="103"/>
    </location>
</feature>
<comment type="caution">
    <text evidence="2">The sequence shown here is derived from an EMBL/GenBank/DDBJ whole genome shotgun (WGS) entry which is preliminary data.</text>
</comment>
<reference evidence="2" key="1">
    <citation type="submission" date="2023-03" db="EMBL/GenBank/DDBJ databases">
        <title>Complete genome of Cladonia borealis.</title>
        <authorList>
            <person name="Park H."/>
        </authorList>
    </citation>
    <scope>NUCLEOTIDE SEQUENCE</scope>
    <source>
        <strain evidence="2">ANT050790</strain>
    </source>
</reference>
<keyword evidence="1" id="KW-0812">Transmembrane</keyword>